<evidence type="ECO:0000256" key="3">
    <source>
        <dbReference type="ARBA" id="ARBA00022833"/>
    </source>
</evidence>
<feature type="domain" description="THAP-type" evidence="7">
    <location>
        <begin position="1"/>
        <end position="87"/>
    </location>
</feature>
<feature type="compositionally biased region" description="Polar residues" evidence="6">
    <location>
        <begin position="142"/>
        <end position="158"/>
    </location>
</feature>
<evidence type="ECO:0000256" key="4">
    <source>
        <dbReference type="ARBA" id="ARBA00023125"/>
    </source>
</evidence>
<dbReference type="PROSITE" id="PS50950">
    <property type="entry name" value="ZF_THAP"/>
    <property type="match status" value="1"/>
</dbReference>
<reference evidence="8" key="1">
    <citation type="submission" date="2022-03" db="EMBL/GenBank/DDBJ databases">
        <authorList>
            <person name="Martin H S."/>
        </authorList>
    </citation>
    <scope>NUCLEOTIDE SEQUENCE</scope>
</reference>
<accession>A0ABN8HLM1</accession>
<keyword evidence="1" id="KW-0479">Metal-binding</keyword>
<dbReference type="SMART" id="SM00980">
    <property type="entry name" value="THAP"/>
    <property type="match status" value="1"/>
</dbReference>
<dbReference type="EMBL" id="OW152813">
    <property type="protein sequence ID" value="CAH2034581.1"/>
    <property type="molecule type" value="Genomic_DNA"/>
</dbReference>
<evidence type="ECO:0000259" key="7">
    <source>
        <dbReference type="PROSITE" id="PS50950"/>
    </source>
</evidence>
<evidence type="ECO:0000256" key="1">
    <source>
        <dbReference type="ARBA" id="ARBA00022723"/>
    </source>
</evidence>
<gene>
    <name evidence="8" type="ORF">IPOD504_LOCUS197</name>
</gene>
<dbReference type="InterPro" id="IPR006612">
    <property type="entry name" value="THAP_Znf"/>
</dbReference>
<dbReference type="Proteomes" id="UP000837857">
    <property type="component" value="Chromosome 1"/>
</dbReference>
<evidence type="ECO:0000256" key="6">
    <source>
        <dbReference type="SAM" id="MobiDB-lite"/>
    </source>
</evidence>
<dbReference type="Gene3D" id="6.20.210.20">
    <property type="entry name" value="THAP domain"/>
    <property type="match status" value="1"/>
</dbReference>
<evidence type="ECO:0000313" key="9">
    <source>
        <dbReference type="Proteomes" id="UP000837857"/>
    </source>
</evidence>
<dbReference type="PANTHER" id="PTHR46600">
    <property type="entry name" value="THAP DOMAIN-CONTAINING"/>
    <property type="match status" value="1"/>
</dbReference>
<evidence type="ECO:0000256" key="5">
    <source>
        <dbReference type="PROSITE-ProRule" id="PRU00309"/>
    </source>
</evidence>
<keyword evidence="4 5" id="KW-0238">DNA-binding</keyword>
<dbReference type="Pfam" id="PF05485">
    <property type="entry name" value="THAP"/>
    <property type="match status" value="1"/>
</dbReference>
<proteinExistence type="predicted"/>
<keyword evidence="2 5" id="KW-0863">Zinc-finger</keyword>
<dbReference type="PANTHER" id="PTHR46600:SF11">
    <property type="entry name" value="THAP DOMAIN-CONTAINING PROTEIN 10"/>
    <property type="match status" value="1"/>
</dbReference>
<keyword evidence="3" id="KW-0862">Zinc</keyword>
<dbReference type="InterPro" id="IPR038441">
    <property type="entry name" value="THAP_Znf_sf"/>
</dbReference>
<sequence length="172" mass="19701">MGDRDHIRCIVDGCRNMEKDTDLTFYVIPANPERRVKWLKAIGRTDLLDNMYIRQMGYRVCSIHFENSDIFEVSIKRVLQHVTPSKYLSSDSYPPNNTRTVSTQTLDVYGNEWVNVKKEKQDYDDLPALTGGIKREIDDEPTASTSAEPGTGDPQEQQVAEKKMKLSEFPPN</sequence>
<feature type="region of interest" description="Disordered" evidence="6">
    <location>
        <begin position="127"/>
        <end position="172"/>
    </location>
</feature>
<dbReference type="InterPro" id="IPR026516">
    <property type="entry name" value="THAP1/10"/>
</dbReference>
<name>A0ABN8HLM1_9NEOP</name>
<dbReference type="SUPFAM" id="SSF57716">
    <property type="entry name" value="Glucocorticoid receptor-like (DNA-binding domain)"/>
    <property type="match status" value="1"/>
</dbReference>
<organism evidence="8 9">
    <name type="scientific">Iphiclides podalirius</name>
    <name type="common">scarce swallowtail</name>
    <dbReference type="NCBI Taxonomy" id="110791"/>
    <lineage>
        <taxon>Eukaryota</taxon>
        <taxon>Metazoa</taxon>
        <taxon>Ecdysozoa</taxon>
        <taxon>Arthropoda</taxon>
        <taxon>Hexapoda</taxon>
        <taxon>Insecta</taxon>
        <taxon>Pterygota</taxon>
        <taxon>Neoptera</taxon>
        <taxon>Endopterygota</taxon>
        <taxon>Lepidoptera</taxon>
        <taxon>Glossata</taxon>
        <taxon>Ditrysia</taxon>
        <taxon>Papilionoidea</taxon>
        <taxon>Papilionidae</taxon>
        <taxon>Papilioninae</taxon>
        <taxon>Iphiclides</taxon>
    </lineage>
</organism>
<protein>
    <recommendedName>
        <fullName evidence="7">THAP-type domain-containing protein</fullName>
    </recommendedName>
</protein>
<evidence type="ECO:0000313" key="8">
    <source>
        <dbReference type="EMBL" id="CAH2034581.1"/>
    </source>
</evidence>
<keyword evidence="9" id="KW-1185">Reference proteome</keyword>
<feature type="non-terminal residue" evidence="8">
    <location>
        <position position="1"/>
    </location>
</feature>
<evidence type="ECO:0000256" key="2">
    <source>
        <dbReference type="ARBA" id="ARBA00022771"/>
    </source>
</evidence>